<dbReference type="InterPro" id="IPR044974">
    <property type="entry name" value="Disease_R_plants"/>
</dbReference>
<feature type="domain" description="Disease resistance protein winged helix" evidence="6">
    <location>
        <begin position="423"/>
        <end position="494"/>
    </location>
</feature>
<gene>
    <name evidence="8" type="ORF">HS088_TW14G00137</name>
</gene>
<dbReference type="GO" id="GO:0043531">
    <property type="term" value="F:ADP binding"/>
    <property type="evidence" value="ECO:0007669"/>
    <property type="project" value="InterPro"/>
</dbReference>
<feature type="domain" description="Disease resistance R13L4/SHOC-2-like LRR" evidence="7">
    <location>
        <begin position="551"/>
        <end position="775"/>
    </location>
</feature>
<dbReference type="Gene3D" id="1.10.8.430">
    <property type="entry name" value="Helical domain of apoptotic protease-activating factors"/>
    <property type="match status" value="1"/>
</dbReference>
<dbReference type="FunFam" id="3.40.50.300:FF:001091">
    <property type="entry name" value="Probable disease resistance protein At1g61300"/>
    <property type="match status" value="1"/>
</dbReference>
<dbReference type="InterPro" id="IPR038005">
    <property type="entry name" value="RX-like_CC"/>
</dbReference>
<feature type="domain" description="NB-ARC" evidence="4">
    <location>
        <begin position="167"/>
        <end position="336"/>
    </location>
</feature>
<name>A0A7J7CPI3_TRIWF</name>
<accession>A0A7J7CPI3</accession>
<comment type="caution">
    <text evidence="8">The sequence shown here is derived from an EMBL/GenBank/DDBJ whole genome shotgun (WGS) entry which is preliminary data.</text>
</comment>
<evidence type="ECO:0000259" key="6">
    <source>
        <dbReference type="Pfam" id="PF23559"/>
    </source>
</evidence>
<dbReference type="OrthoDB" id="2973320at2759"/>
<dbReference type="Gene3D" id="3.40.50.300">
    <property type="entry name" value="P-loop containing nucleotide triphosphate hydrolases"/>
    <property type="match status" value="1"/>
</dbReference>
<dbReference type="EMBL" id="JAAARO010000014">
    <property type="protein sequence ID" value="KAF5736005.1"/>
    <property type="molecule type" value="Genomic_DNA"/>
</dbReference>
<organism evidence="8 9">
    <name type="scientific">Tripterygium wilfordii</name>
    <name type="common">Thunder God vine</name>
    <dbReference type="NCBI Taxonomy" id="458696"/>
    <lineage>
        <taxon>Eukaryota</taxon>
        <taxon>Viridiplantae</taxon>
        <taxon>Streptophyta</taxon>
        <taxon>Embryophyta</taxon>
        <taxon>Tracheophyta</taxon>
        <taxon>Spermatophyta</taxon>
        <taxon>Magnoliopsida</taxon>
        <taxon>eudicotyledons</taxon>
        <taxon>Gunneridae</taxon>
        <taxon>Pentapetalae</taxon>
        <taxon>rosids</taxon>
        <taxon>fabids</taxon>
        <taxon>Celastrales</taxon>
        <taxon>Celastraceae</taxon>
        <taxon>Tripterygium</taxon>
    </lineage>
</organism>
<keyword evidence="9" id="KW-1185">Reference proteome</keyword>
<dbReference type="InterPro" id="IPR041118">
    <property type="entry name" value="Rx_N"/>
</dbReference>
<dbReference type="InterPro" id="IPR032675">
    <property type="entry name" value="LRR_dom_sf"/>
</dbReference>
<keyword evidence="1" id="KW-0677">Repeat</keyword>
<dbReference type="InterPro" id="IPR036388">
    <property type="entry name" value="WH-like_DNA-bd_sf"/>
</dbReference>
<dbReference type="Proteomes" id="UP000593562">
    <property type="component" value="Unassembled WGS sequence"/>
</dbReference>
<dbReference type="SUPFAM" id="SSF52540">
    <property type="entry name" value="P-loop containing nucleoside triphosphate hydrolases"/>
    <property type="match status" value="1"/>
</dbReference>
<evidence type="ECO:0000256" key="2">
    <source>
        <dbReference type="ARBA" id="ARBA00022741"/>
    </source>
</evidence>
<evidence type="ECO:0000259" key="5">
    <source>
        <dbReference type="Pfam" id="PF18052"/>
    </source>
</evidence>
<dbReference type="InParanoid" id="A0A7J7CPI3"/>
<dbReference type="InterPro" id="IPR055414">
    <property type="entry name" value="LRR_R13L4/SHOC2-like"/>
</dbReference>
<feature type="domain" description="Disease resistance N-terminal" evidence="5">
    <location>
        <begin position="5"/>
        <end position="90"/>
    </location>
</feature>
<sequence length="853" mass="97059">MVDAIVTVFLERLLNALAEEGRVINEFRDHFVKLQSELILMQCFLKDAEKLKRKREDLTLRNIMTVLGEMIYEAEDILADCQLQSQTDNQLSNSWLTCIYPLKLPFQYKAGKRLREINEKITTIKQNISTYLGVPILNQPDAIDAQNDQLPRWSSPVYDHTQVVGLEGDKRKIKDWLLDADQGILRIGVAGMGGLGKTTIAQEVFNDREMDTHFERRMWVSISQKFTEEQVMRSMLRTLGDVSIGDDRGELLKKINQYLSGKRYLIVLDDVWSLDVSWWHRINEGLPKGNGSSVIITTRNEEVARKMGVKEEMIHWPKFLSDDDSWLLFRKIAFAGSEAECIYPELVDVGKEIVDKCKGLPLAIKAIGGLMLYKPSRYHAWRRIADHFRDELAENDNSVMASLQVSYDELPSYLRSCFLSFAIYPEDCVITKEQLVHWWIGEGFVPLRGGRSSVEAGEDCFSRLNNRCLLEVVDKAYNGTIQTCKTHDMVRDLVIKMAEDDAFFTPSGINCRHLGISNSIDPKLLVSNKKLRALLSTTKTGEVNQINSDSANKVSDCVYMRVLDLSKSIFELPLTGKLYQNIGSLQHLTYLSLSNTHPLIQVPHSLEKLSNLQILDVSYCQNLKMLPSCLVKFKKLRVLDASHCGSLEYLPKGLGKLSNLEVLLGFRPARSSQSEGSRIAELRNLTRLRTLGLHFTQGDEIGDIEVNALVNLQELQFLTISCFDDHGNDLVDKLDKLFPPQQLHELSLKFYPGKISPIWLNPISLPMLRFVSISSGNLAKAHDRFWGEDNTVWKIEGLMLESISDLTLEWSMMQQVMPSLRIVNVSWCPNLDSFPVEDVGFRGGVWSKEARRS</sequence>
<dbReference type="Pfam" id="PF00931">
    <property type="entry name" value="NB-ARC"/>
    <property type="match status" value="1"/>
</dbReference>
<evidence type="ECO:0000256" key="1">
    <source>
        <dbReference type="ARBA" id="ARBA00022737"/>
    </source>
</evidence>
<dbReference type="GO" id="GO:0098542">
    <property type="term" value="P:defense response to other organism"/>
    <property type="evidence" value="ECO:0007669"/>
    <property type="project" value="TreeGrafter"/>
</dbReference>
<evidence type="ECO:0000313" key="8">
    <source>
        <dbReference type="EMBL" id="KAF5736005.1"/>
    </source>
</evidence>
<dbReference type="PANTHER" id="PTHR23155">
    <property type="entry name" value="DISEASE RESISTANCE PROTEIN RP"/>
    <property type="match status" value="1"/>
</dbReference>
<dbReference type="PANTHER" id="PTHR23155:SF1172">
    <property type="entry name" value="DISEASE RESISTANCE RPP13-LIKE PROTEIN 4"/>
    <property type="match status" value="1"/>
</dbReference>
<keyword evidence="2" id="KW-0547">Nucleotide-binding</keyword>
<dbReference type="FunCoup" id="A0A7J7CPI3">
    <property type="interactions" value="190"/>
</dbReference>
<dbReference type="Pfam" id="PF23598">
    <property type="entry name" value="LRR_14"/>
    <property type="match status" value="1"/>
</dbReference>
<dbReference type="Pfam" id="PF23559">
    <property type="entry name" value="WHD_DRP"/>
    <property type="match status" value="1"/>
</dbReference>
<dbReference type="Gene3D" id="1.20.5.4130">
    <property type="match status" value="1"/>
</dbReference>
<keyword evidence="3" id="KW-0611">Plant defense</keyword>
<dbReference type="AlphaFoldDB" id="A0A7J7CPI3"/>
<dbReference type="FunFam" id="1.10.10.10:FF:000322">
    <property type="entry name" value="Probable disease resistance protein At1g63360"/>
    <property type="match status" value="1"/>
</dbReference>
<evidence type="ECO:0000259" key="4">
    <source>
        <dbReference type="Pfam" id="PF00931"/>
    </source>
</evidence>
<dbReference type="InterPro" id="IPR042197">
    <property type="entry name" value="Apaf_helical"/>
</dbReference>
<dbReference type="CDD" id="cd14798">
    <property type="entry name" value="RX-CC_like"/>
    <property type="match status" value="1"/>
</dbReference>
<dbReference type="SUPFAM" id="SSF52058">
    <property type="entry name" value="L domain-like"/>
    <property type="match status" value="1"/>
</dbReference>
<dbReference type="PRINTS" id="PR00364">
    <property type="entry name" value="DISEASERSIST"/>
</dbReference>
<dbReference type="Gene3D" id="1.10.10.10">
    <property type="entry name" value="Winged helix-like DNA-binding domain superfamily/Winged helix DNA-binding domain"/>
    <property type="match status" value="1"/>
</dbReference>
<reference evidence="8 9" key="1">
    <citation type="journal article" date="2020" name="Nat. Commun.">
        <title>Genome of Tripterygium wilfordii and identification of cytochrome P450 involved in triptolide biosynthesis.</title>
        <authorList>
            <person name="Tu L."/>
            <person name="Su P."/>
            <person name="Zhang Z."/>
            <person name="Gao L."/>
            <person name="Wang J."/>
            <person name="Hu T."/>
            <person name="Zhou J."/>
            <person name="Zhang Y."/>
            <person name="Zhao Y."/>
            <person name="Liu Y."/>
            <person name="Song Y."/>
            <person name="Tong Y."/>
            <person name="Lu Y."/>
            <person name="Yang J."/>
            <person name="Xu C."/>
            <person name="Jia M."/>
            <person name="Peters R.J."/>
            <person name="Huang L."/>
            <person name="Gao W."/>
        </authorList>
    </citation>
    <scope>NUCLEOTIDE SEQUENCE [LARGE SCALE GENOMIC DNA]</scope>
    <source>
        <strain evidence="9">cv. XIE 37</strain>
        <tissue evidence="8">Leaf</tissue>
    </source>
</reference>
<dbReference type="InterPro" id="IPR002182">
    <property type="entry name" value="NB-ARC"/>
</dbReference>
<protein>
    <submittedName>
        <fullName evidence="8">Disease resistance RPP13-like protein 4</fullName>
    </submittedName>
</protein>
<proteinExistence type="predicted"/>
<dbReference type="InterPro" id="IPR058922">
    <property type="entry name" value="WHD_DRP"/>
</dbReference>
<dbReference type="Pfam" id="PF18052">
    <property type="entry name" value="Rx_N"/>
    <property type="match status" value="1"/>
</dbReference>
<evidence type="ECO:0000259" key="7">
    <source>
        <dbReference type="Pfam" id="PF23598"/>
    </source>
</evidence>
<evidence type="ECO:0000313" key="9">
    <source>
        <dbReference type="Proteomes" id="UP000593562"/>
    </source>
</evidence>
<dbReference type="InterPro" id="IPR027417">
    <property type="entry name" value="P-loop_NTPase"/>
</dbReference>
<dbReference type="Gene3D" id="3.80.10.10">
    <property type="entry name" value="Ribonuclease Inhibitor"/>
    <property type="match status" value="2"/>
</dbReference>
<evidence type="ECO:0000256" key="3">
    <source>
        <dbReference type="ARBA" id="ARBA00022821"/>
    </source>
</evidence>